<dbReference type="SUPFAM" id="SSF52266">
    <property type="entry name" value="SGNH hydrolase"/>
    <property type="match status" value="1"/>
</dbReference>
<accession>A0A660L8H8</accession>
<dbReference type="AlphaFoldDB" id="A0A660L8H8"/>
<dbReference type="OrthoDB" id="445620at2"/>
<reference evidence="1 2" key="1">
    <citation type="submission" date="2018-10" db="EMBL/GenBank/DDBJ databases">
        <title>Genomic Encyclopedia of Archaeal and Bacterial Type Strains, Phase II (KMG-II): from individual species to whole genera.</title>
        <authorList>
            <person name="Goeker M."/>
        </authorList>
    </citation>
    <scope>NUCLEOTIDE SEQUENCE [LARGE SCALE GENOMIC DNA]</scope>
    <source>
        <strain evidence="1 2">DSM 14954</strain>
    </source>
</reference>
<dbReference type="PANTHER" id="PTHR30383">
    <property type="entry name" value="THIOESTERASE 1/PROTEASE 1/LYSOPHOSPHOLIPASE L1"/>
    <property type="match status" value="1"/>
</dbReference>
<dbReference type="InterPro" id="IPR036514">
    <property type="entry name" value="SGNH_hydro_sf"/>
</dbReference>
<sequence>MPDDSLMNRFDRNGLTRFRARDGVIALLVCAALLVVFKGDGLRSQGERMDPGWDRDVVLFFGNPAGDVADALPFADAVDDALAFLSPDEALESGGGFENVAAQAGGELPPVTKDAFEPAAIGAAPPRKERLRTLLVTGDSMAQPLDAKLATALSGRGVKVERDVRLGTGISKSFLLDWGELSTQQVKRRRPDAVVVFIGANEGFPIENGAGKEVECCSADWAALYANRARRMADTYRQAGNARVYWITIPTARDADRAKINRVVNAAVKVAAQPWASQVRVLDTVPMFAPRGYEDAISIDGQERIVRAADGIHLNDEGAGLLAQTVLARLGQDFTY</sequence>
<proteinExistence type="predicted"/>
<keyword evidence="2" id="KW-1185">Reference proteome</keyword>
<name>A0A660L8H8_9ACTN</name>
<evidence type="ECO:0000313" key="2">
    <source>
        <dbReference type="Proteomes" id="UP000278962"/>
    </source>
</evidence>
<organism evidence="1 2">
    <name type="scientific">Solirubrobacter pauli</name>
    <dbReference type="NCBI Taxonomy" id="166793"/>
    <lineage>
        <taxon>Bacteria</taxon>
        <taxon>Bacillati</taxon>
        <taxon>Actinomycetota</taxon>
        <taxon>Thermoleophilia</taxon>
        <taxon>Solirubrobacterales</taxon>
        <taxon>Solirubrobacteraceae</taxon>
        <taxon>Solirubrobacter</taxon>
    </lineage>
</organism>
<evidence type="ECO:0000313" key="1">
    <source>
        <dbReference type="EMBL" id="RKQ91367.1"/>
    </source>
</evidence>
<gene>
    <name evidence="1" type="ORF">C8N24_1189</name>
</gene>
<dbReference type="Proteomes" id="UP000278962">
    <property type="component" value="Unassembled WGS sequence"/>
</dbReference>
<comment type="caution">
    <text evidence="1">The sequence shown here is derived from an EMBL/GenBank/DDBJ whole genome shotgun (WGS) entry which is preliminary data.</text>
</comment>
<dbReference type="RefSeq" id="WP_121248916.1">
    <property type="nucleotide sequence ID" value="NZ_RBIL01000001.1"/>
</dbReference>
<dbReference type="InterPro" id="IPR007407">
    <property type="entry name" value="DUF459"/>
</dbReference>
<dbReference type="Pfam" id="PF04311">
    <property type="entry name" value="DUF459"/>
    <property type="match status" value="1"/>
</dbReference>
<protein>
    <submittedName>
        <fullName evidence="1">Uncharacterized protein</fullName>
    </submittedName>
</protein>
<dbReference type="InterPro" id="IPR051532">
    <property type="entry name" value="Ester_Hydrolysis_Enzymes"/>
</dbReference>
<dbReference type="EMBL" id="RBIL01000001">
    <property type="protein sequence ID" value="RKQ91367.1"/>
    <property type="molecule type" value="Genomic_DNA"/>
</dbReference>
<dbReference type="Gene3D" id="3.40.50.1110">
    <property type="entry name" value="SGNH hydrolase"/>
    <property type="match status" value="1"/>
</dbReference>